<keyword evidence="14" id="KW-1185">Reference proteome</keyword>
<dbReference type="SUPFAM" id="SSF50494">
    <property type="entry name" value="Trypsin-like serine proteases"/>
    <property type="match status" value="1"/>
</dbReference>
<dbReference type="InterPro" id="IPR033116">
    <property type="entry name" value="TRYPSIN_SER"/>
</dbReference>
<dbReference type="PANTHER" id="PTHR24256">
    <property type="entry name" value="TRYPTASE-RELATED"/>
    <property type="match status" value="1"/>
</dbReference>
<evidence type="ECO:0000313" key="14">
    <source>
        <dbReference type="Proteomes" id="UP001458880"/>
    </source>
</evidence>
<evidence type="ECO:0000256" key="10">
    <source>
        <dbReference type="RuleBase" id="RU366078"/>
    </source>
</evidence>
<dbReference type="PROSITE" id="PS00134">
    <property type="entry name" value="TRYPSIN_HIS"/>
    <property type="match status" value="1"/>
</dbReference>
<dbReference type="AlphaFoldDB" id="A0AAW1LYG4"/>
<name>A0AAW1LYG4_POPJA</name>
<dbReference type="InterPro" id="IPR018114">
    <property type="entry name" value="TRYPSIN_HIS"/>
</dbReference>
<comment type="caution">
    <text evidence="13">The sequence shown here is derived from an EMBL/GenBank/DDBJ whole genome shotgun (WGS) entry which is preliminary data.</text>
</comment>
<accession>A0AAW1LYG4</accession>
<organism evidence="13 14">
    <name type="scientific">Popillia japonica</name>
    <name type="common">Japanese beetle</name>
    <dbReference type="NCBI Taxonomy" id="7064"/>
    <lineage>
        <taxon>Eukaryota</taxon>
        <taxon>Metazoa</taxon>
        <taxon>Ecdysozoa</taxon>
        <taxon>Arthropoda</taxon>
        <taxon>Hexapoda</taxon>
        <taxon>Insecta</taxon>
        <taxon>Pterygota</taxon>
        <taxon>Neoptera</taxon>
        <taxon>Endopterygota</taxon>
        <taxon>Coleoptera</taxon>
        <taxon>Polyphaga</taxon>
        <taxon>Scarabaeiformia</taxon>
        <taxon>Scarabaeidae</taxon>
        <taxon>Rutelinae</taxon>
        <taxon>Popillia</taxon>
    </lineage>
</organism>
<evidence type="ECO:0000256" key="4">
    <source>
        <dbReference type="ARBA" id="ARBA00022729"/>
    </source>
</evidence>
<evidence type="ECO:0000259" key="11">
    <source>
        <dbReference type="PROSITE" id="PS50240"/>
    </source>
</evidence>
<dbReference type="Gene3D" id="2.40.10.10">
    <property type="entry name" value="Trypsin-like serine proteases"/>
    <property type="match status" value="2"/>
</dbReference>
<evidence type="ECO:0000259" key="12">
    <source>
        <dbReference type="PROSITE" id="PS51888"/>
    </source>
</evidence>
<dbReference type="InterPro" id="IPR001314">
    <property type="entry name" value="Peptidase_S1A"/>
</dbReference>
<feature type="chain" id="PRO_5043113098" description="CLIP domain-containing serine protease" evidence="10">
    <location>
        <begin position="19"/>
        <end position="380"/>
    </location>
</feature>
<evidence type="ECO:0000256" key="8">
    <source>
        <dbReference type="ARBA" id="ARBA00024195"/>
    </source>
</evidence>
<dbReference type="InterPro" id="IPR038565">
    <property type="entry name" value="CLIP_sf"/>
</dbReference>
<dbReference type="Proteomes" id="UP001458880">
    <property type="component" value="Unassembled WGS sequence"/>
</dbReference>
<dbReference type="GO" id="GO:0005576">
    <property type="term" value="C:extracellular region"/>
    <property type="evidence" value="ECO:0007669"/>
    <property type="project" value="UniProtKB-SubCell"/>
</dbReference>
<dbReference type="GO" id="GO:0006508">
    <property type="term" value="P:proteolysis"/>
    <property type="evidence" value="ECO:0007669"/>
    <property type="project" value="UniProtKB-KW"/>
</dbReference>
<evidence type="ECO:0000256" key="1">
    <source>
        <dbReference type="ARBA" id="ARBA00004613"/>
    </source>
</evidence>
<dbReference type="Pfam" id="PF12032">
    <property type="entry name" value="CLIP"/>
    <property type="match status" value="2"/>
</dbReference>
<sequence>MWLPLTLLFTIHIHSAISQQSCITPNGESARCVHLQSCPLFLNYEQSCITPNGESARCVHLQSCPLFLNYIQESFRDPETTRFISESRCGVANDGFPLVCCGNDKTFKTANILPNRSQCGYQDNFRVVGGEDTDLTEFPWTVLLQKVRASGQKSWDCGGSLISNRYVLTAAHCVVSRVTLVRVGEWNLDTAEDCIGMNTYRSCSLPPQDRQVEQTIPHPEYVRNSQGIFNDIALLRLSSPVTFNKFVQPICLPLPNERSSVGQRSFVTGWGAVSTRQSFSAIKQKLKVPIVDLQVCQDKYGARGAKVNNKMVCAGGEKNKDSCKGDSGGPLITQTGVDSEQYYIEGIVSYGHIECGKEGFPAIYTRVSDFLDWIRQNVKP</sequence>
<keyword evidence="5 9" id="KW-0378">Hydrolase</keyword>
<evidence type="ECO:0000256" key="2">
    <source>
        <dbReference type="ARBA" id="ARBA00022525"/>
    </source>
</evidence>
<dbReference type="SMART" id="SM00680">
    <property type="entry name" value="CLIP"/>
    <property type="match status" value="1"/>
</dbReference>
<dbReference type="InterPro" id="IPR022700">
    <property type="entry name" value="CLIP"/>
</dbReference>
<proteinExistence type="inferred from homology"/>
<evidence type="ECO:0000313" key="13">
    <source>
        <dbReference type="EMBL" id="KAK9739023.1"/>
    </source>
</evidence>
<dbReference type="InterPro" id="IPR051487">
    <property type="entry name" value="Ser/Thr_Proteases_Immune/Dev"/>
</dbReference>
<keyword evidence="2 10" id="KW-0964">Secreted</keyword>
<evidence type="ECO:0000256" key="7">
    <source>
        <dbReference type="ARBA" id="ARBA00023157"/>
    </source>
</evidence>
<dbReference type="Gene3D" id="3.30.1640.30">
    <property type="match status" value="1"/>
</dbReference>
<evidence type="ECO:0000256" key="3">
    <source>
        <dbReference type="ARBA" id="ARBA00022670"/>
    </source>
</evidence>
<evidence type="ECO:0000256" key="9">
    <source>
        <dbReference type="RuleBase" id="RU363034"/>
    </source>
</evidence>
<dbReference type="EMBL" id="JASPKY010000079">
    <property type="protein sequence ID" value="KAK9739023.1"/>
    <property type="molecule type" value="Genomic_DNA"/>
</dbReference>
<dbReference type="SMART" id="SM00020">
    <property type="entry name" value="Tryp_SPc"/>
    <property type="match status" value="1"/>
</dbReference>
<evidence type="ECO:0000256" key="5">
    <source>
        <dbReference type="ARBA" id="ARBA00022801"/>
    </source>
</evidence>
<reference evidence="13 14" key="1">
    <citation type="journal article" date="2024" name="BMC Genomics">
        <title>De novo assembly and annotation of Popillia japonica's genome with initial clues to its potential as an invasive pest.</title>
        <authorList>
            <person name="Cucini C."/>
            <person name="Boschi S."/>
            <person name="Funari R."/>
            <person name="Cardaioli E."/>
            <person name="Iannotti N."/>
            <person name="Marturano G."/>
            <person name="Paoli F."/>
            <person name="Bruttini M."/>
            <person name="Carapelli A."/>
            <person name="Frati F."/>
            <person name="Nardi F."/>
        </authorList>
    </citation>
    <scope>NUCLEOTIDE SEQUENCE [LARGE SCALE GENOMIC DNA]</scope>
    <source>
        <strain evidence="13">DMR45628</strain>
    </source>
</reference>
<evidence type="ECO:0000256" key="6">
    <source>
        <dbReference type="ARBA" id="ARBA00022825"/>
    </source>
</evidence>
<dbReference type="FunFam" id="2.40.10.10:FF:000038">
    <property type="entry name" value="Serine protease"/>
    <property type="match status" value="1"/>
</dbReference>
<gene>
    <name evidence="13" type="ORF">QE152_g9353</name>
</gene>
<comment type="subcellular location">
    <subcellularLocation>
        <location evidence="1 10">Secreted</location>
    </subcellularLocation>
</comment>
<dbReference type="GO" id="GO:0004252">
    <property type="term" value="F:serine-type endopeptidase activity"/>
    <property type="evidence" value="ECO:0007669"/>
    <property type="project" value="UniProtKB-UniRule"/>
</dbReference>
<feature type="domain" description="Peptidase S1" evidence="11">
    <location>
        <begin position="127"/>
        <end position="379"/>
    </location>
</feature>
<keyword evidence="4 10" id="KW-0732">Signal</keyword>
<dbReference type="EC" id="3.4.21.-" evidence="9"/>
<dbReference type="InterPro" id="IPR001254">
    <property type="entry name" value="Trypsin_dom"/>
</dbReference>
<comment type="similarity">
    <text evidence="8 10">Belongs to the peptidase S1 family. CLIP subfamily.</text>
</comment>
<keyword evidence="6 9" id="KW-0720">Serine protease</keyword>
<dbReference type="PROSITE" id="PS00135">
    <property type="entry name" value="TRYPSIN_SER"/>
    <property type="match status" value="1"/>
</dbReference>
<feature type="domain" description="Clip" evidence="12">
    <location>
        <begin position="47"/>
        <end position="101"/>
    </location>
</feature>
<feature type="signal peptide" evidence="10">
    <location>
        <begin position="1"/>
        <end position="18"/>
    </location>
</feature>
<dbReference type="PRINTS" id="PR00722">
    <property type="entry name" value="CHYMOTRYPSIN"/>
</dbReference>
<keyword evidence="3 9" id="KW-0645">Protease</keyword>
<dbReference type="CDD" id="cd00190">
    <property type="entry name" value="Tryp_SPc"/>
    <property type="match status" value="1"/>
</dbReference>
<dbReference type="Pfam" id="PF00089">
    <property type="entry name" value="Trypsin"/>
    <property type="match status" value="1"/>
</dbReference>
<protein>
    <recommendedName>
        <fullName evidence="10">CLIP domain-containing serine protease</fullName>
        <ecNumber evidence="9">3.4.21.-</ecNumber>
    </recommendedName>
</protein>
<keyword evidence="7" id="KW-1015">Disulfide bond</keyword>
<dbReference type="InterPro" id="IPR009003">
    <property type="entry name" value="Peptidase_S1_PA"/>
</dbReference>
<comment type="domain">
    <text evidence="10">The clip domain consists of 35-55 residues which are 'knitted' together usually by 3 conserved disulfide bonds forming a clip-like compact structure.</text>
</comment>
<dbReference type="PROSITE" id="PS51888">
    <property type="entry name" value="CLIP"/>
    <property type="match status" value="1"/>
</dbReference>
<dbReference type="PROSITE" id="PS50240">
    <property type="entry name" value="TRYPSIN_DOM"/>
    <property type="match status" value="1"/>
</dbReference>
<dbReference type="InterPro" id="IPR043504">
    <property type="entry name" value="Peptidase_S1_PA_chymotrypsin"/>
</dbReference>